<dbReference type="Proteomes" id="UP000319257">
    <property type="component" value="Unassembled WGS sequence"/>
</dbReference>
<dbReference type="STRING" id="1093900.A0A507BFZ6"/>
<dbReference type="GeneID" id="41967682"/>
<evidence type="ECO:0000256" key="4">
    <source>
        <dbReference type="ARBA" id="ARBA00023002"/>
    </source>
</evidence>
<accession>A0A507BFZ6</accession>
<dbReference type="Pfam" id="PF00174">
    <property type="entry name" value="Oxidored_molyb"/>
    <property type="match status" value="1"/>
</dbReference>
<evidence type="ECO:0000259" key="5">
    <source>
        <dbReference type="Pfam" id="PF00174"/>
    </source>
</evidence>
<dbReference type="Gene3D" id="3.90.420.10">
    <property type="entry name" value="Oxidoreductase, molybdopterin-binding domain"/>
    <property type="match status" value="1"/>
</dbReference>
<dbReference type="GO" id="GO:0043546">
    <property type="term" value="F:molybdopterin cofactor binding"/>
    <property type="evidence" value="ECO:0007669"/>
    <property type="project" value="TreeGrafter"/>
</dbReference>
<dbReference type="GO" id="GO:0020037">
    <property type="term" value="F:heme binding"/>
    <property type="evidence" value="ECO:0007669"/>
    <property type="project" value="TreeGrafter"/>
</dbReference>
<dbReference type="EMBL" id="SKBQ01000001">
    <property type="protein sequence ID" value="TPX15901.1"/>
    <property type="molecule type" value="Genomic_DNA"/>
</dbReference>
<evidence type="ECO:0000256" key="3">
    <source>
        <dbReference type="ARBA" id="ARBA00022723"/>
    </source>
</evidence>
<dbReference type="AlphaFoldDB" id="A0A507BFZ6"/>
<evidence type="ECO:0008006" key="9">
    <source>
        <dbReference type="Google" id="ProtNLM"/>
    </source>
</evidence>
<dbReference type="PRINTS" id="PR00407">
    <property type="entry name" value="EUMOPTERIN"/>
</dbReference>
<keyword evidence="2" id="KW-0500">Molybdenum</keyword>
<dbReference type="SUPFAM" id="SSF81296">
    <property type="entry name" value="E set domains"/>
    <property type="match status" value="1"/>
</dbReference>
<evidence type="ECO:0000256" key="2">
    <source>
        <dbReference type="ARBA" id="ARBA00022505"/>
    </source>
</evidence>
<dbReference type="Pfam" id="PF03404">
    <property type="entry name" value="Mo-co_dimer"/>
    <property type="match status" value="1"/>
</dbReference>
<dbReference type="InterPro" id="IPR005066">
    <property type="entry name" value="MoCF_OxRdtse_dimer"/>
</dbReference>
<evidence type="ECO:0000256" key="1">
    <source>
        <dbReference type="ARBA" id="ARBA00001924"/>
    </source>
</evidence>
<dbReference type="OrthoDB" id="10051395at2759"/>
<proteinExistence type="predicted"/>
<dbReference type="Gene3D" id="2.60.40.650">
    <property type="match status" value="1"/>
</dbReference>
<dbReference type="GO" id="GO:0030151">
    <property type="term" value="F:molybdenum ion binding"/>
    <property type="evidence" value="ECO:0007669"/>
    <property type="project" value="InterPro"/>
</dbReference>
<dbReference type="FunFam" id="3.90.420.10:FF:000002">
    <property type="entry name" value="sulfite oxidase, mitochondrial"/>
    <property type="match status" value="1"/>
</dbReference>
<reference evidence="7 8" key="1">
    <citation type="submission" date="2019-06" db="EMBL/GenBank/DDBJ databases">
        <title>Draft genome sequence of the filamentous fungus Phialemoniopsis curvata isolated from diesel fuel.</title>
        <authorList>
            <person name="Varaljay V.A."/>
            <person name="Lyon W.J."/>
            <person name="Crouch A.L."/>
            <person name="Drake C.E."/>
            <person name="Hollomon J.M."/>
            <person name="Nadeau L.J."/>
            <person name="Nunn H.S."/>
            <person name="Stevenson B.S."/>
            <person name="Bojanowski C.L."/>
            <person name="Crookes-Goodson W.J."/>
        </authorList>
    </citation>
    <scope>NUCLEOTIDE SEQUENCE [LARGE SCALE GENOMIC DNA]</scope>
    <source>
        <strain evidence="7 8">D216</strain>
    </source>
</reference>
<dbReference type="GO" id="GO:0005739">
    <property type="term" value="C:mitochondrion"/>
    <property type="evidence" value="ECO:0007669"/>
    <property type="project" value="TreeGrafter"/>
</dbReference>
<evidence type="ECO:0000259" key="6">
    <source>
        <dbReference type="Pfam" id="PF03404"/>
    </source>
</evidence>
<gene>
    <name evidence="7" type="ORF">E0L32_000235</name>
</gene>
<dbReference type="InterPro" id="IPR000572">
    <property type="entry name" value="OxRdtase_Mopterin-bd_dom"/>
</dbReference>
<comment type="cofactor">
    <cofactor evidence="1">
        <name>Mo-molybdopterin</name>
        <dbReference type="ChEBI" id="CHEBI:71302"/>
    </cofactor>
</comment>
<dbReference type="PANTHER" id="PTHR19372">
    <property type="entry name" value="SULFITE REDUCTASE"/>
    <property type="match status" value="1"/>
</dbReference>
<keyword evidence="8" id="KW-1185">Reference proteome</keyword>
<dbReference type="InterPro" id="IPR008335">
    <property type="entry name" value="Mopterin_OxRdtase_euk"/>
</dbReference>
<comment type="caution">
    <text evidence="7">The sequence shown here is derived from an EMBL/GenBank/DDBJ whole genome shotgun (WGS) entry which is preliminary data.</text>
</comment>
<dbReference type="InterPro" id="IPR014756">
    <property type="entry name" value="Ig_E-set"/>
</dbReference>
<dbReference type="InterPro" id="IPR036374">
    <property type="entry name" value="OxRdtase_Mopterin-bd_sf"/>
</dbReference>
<feature type="domain" description="Oxidoreductase molybdopterin-binding" evidence="5">
    <location>
        <begin position="36"/>
        <end position="216"/>
    </location>
</feature>
<dbReference type="GO" id="GO:0008482">
    <property type="term" value="F:sulfite oxidase activity"/>
    <property type="evidence" value="ECO:0007669"/>
    <property type="project" value="TreeGrafter"/>
</dbReference>
<name>A0A507BFZ6_9PEZI</name>
<dbReference type="GO" id="GO:0006790">
    <property type="term" value="P:sulfur compound metabolic process"/>
    <property type="evidence" value="ECO:0007669"/>
    <property type="project" value="TreeGrafter"/>
</dbReference>
<dbReference type="RefSeq" id="XP_030997612.1">
    <property type="nucleotide sequence ID" value="XM_031136530.1"/>
</dbReference>
<keyword evidence="4" id="KW-0560">Oxidoreductase</keyword>
<keyword evidence="3" id="KW-0479">Metal-binding</keyword>
<feature type="domain" description="Moybdenum cofactor oxidoreductase dimerisation" evidence="6">
    <location>
        <begin position="243"/>
        <end position="365"/>
    </location>
</feature>
<evidence type="ECO:0000313" key="8">
    <source>
        <dbReference type="Proteomes" id="UP000319257"/>
    </source>
</evidence>
<protein>
    <recommendedName>
        <fullName evidence="9">Sulfite oxidase</fullName>
    </recommendedName>
</protein>
<dbReference type="SUPFAM" id="SSF56524">
    <property type="entry name" value="Oxidoreductase molybdopterin-binding domain"/>
    <property type="match status" value="1"/>
</dbReference>
<dbReference type="InParanoid" id="A0A507BFZ6"/>
<sequence>MAVFQHTVEEPLNREPSSTKLVENYVTEKIGYDRNHGPIPVIDGESHRVTIDGAVRSTLSLSVADLQALPQHTVVCALQCAGNRRHTMRTKLHEVQGVDWFDAAVMNCEWTGPRLRDVLLKAGVSLDEKKWKDAHAAFACYTAPTENSSWYGGSIPLDRAMRDDADVILAVQMNGETLSPNHGYPVRVIVPGIAGARSVKWVERVTVQMTESENYYQKYDYKVLPPDIDSKEAAEEVWDKVPALMGMPVNSAIGVPTKGSRVERDRDGHVLVKGYALPGCDSGPITKVEVSGDDGKTWQQATILDQDKFSTEPSKFKWAWCLWEAHVRMQPSTGKKLLSRATDQGGNQQQETCEWNLRGVAYNGYGETDEIEVV</sequence>
<dbReference type="PANTHER" id="PTHR19372:SF7">
    <property type="entry name" value="SULFITE OXIDASE, MITOCHONDRIAL"/>
    <property type="match status" value="1"/>
</dbReference>
<evidence type="ECO:0000313" key="7">
    <source>
        <dbReference type="EMBL" id="TPX15901.1"/>
    </source>
</evidence>
<organism evidence="7 8">
    <name type="scientific">Thyridium curvatum</name>
    <dbReference type="NCBI Taxonomy" id="1093900"/>
    <lineage>
        <taxon>Eukaryota</taxon>
        <taxon>Fungi</taxon>
        <taxon>Dikarya</taxon>
        <taxon>Ascomycota</taxon>
        <taxon>Pezizomycotina</taxon>
        <taxon>Sordariomycetes</taxon>
        <taxon>Sordariomycetidae</taxon>
        <taxon>Thyridiales</taxon>
        <taxon>Thyridiaceae</taxon>
        <taxon>Thyridium</taxon>
    </lineage>
</organism>